<reference evidence="1 4" key="1">
    <citation type="submission" date="2015-01" db="EMBL/GenBank/DDBJ databases">
        <title>Genome Sequence of Pseudomonas antarctica CMS 35.</title>
        <authorList>
            <person name="Voget S."/>
            <person name="Chow J."/>
            <person name="Daniel R."/>
            <person name="Streit W."/>
        </authorList>
    </citation>
    <scope>NUCLEOTIDE SEQUENCE [LARGE SCALE GENOMIC DNA]</scope>
    <source>
        <strain evidence="1 4">CMS 35</strain>
    </source>
</reference>
<evidence type="ECO:0000313" key="1">
    <source>
        <dbReference type="EMBL" id="KAF2409492.1"/>
    </source>
</evidence>
<keyword evidence="4" id="KW-1185">Reference proteome</keyword>
<gene>
    <name evidence="1" type="ORF">PSAN_18970</name>
    <name evidence="2" type="ORF">SAMN04490179_1260</name>
</gene>
<dbReference type="Proteomes" id="UP000182470">
    <property type="component" value="Chromosome I"/>
</dbReference>
<organism evidence="2 3">
    <name type="scientific">Pseudomonas antarctica</name>
    <dbReference type="NCBI Taxonomy" id="219572"/>
    <lineage>
        <taxon>Bacteria</taxon>
        <taxon>Pseudomonadati</taxon>
        <taxon>Pseudomonadota</taxon>
        <taxon>Gammaproteobacteria</taxon>
        <taxon>Pseudomonadales</taxon>
        <taxon>Pseudomonadaceae</taxon>
        <taxon>Pseudomonas</taxon>
    </lineage>
</organism>
<dbReference type="EMBL" id="JXDI01000001">
    <property type="protein sequence ID" value="KAF2409492.1"/>
    <property type="molecule type" value="Genomic_DNA"/>
</dbReference>
<evidence type="ECO:0000313" key="3">
    <source>
        <dbReference type="Proteomes" id="UP000182470"/>
    </source>
</evidence>
<dbReference type="Proteomes" id="UP000748067">
    <property type="component" value="Unassembled WGS sequence"/>
</dbReference>
<sequence>MSISGEIEVEFLRNNISTHKYSSTSVSGDSRFFESDKGSEGISINFEPAIVDGTRTYTFDPKDLNFVYRRSSQGYPIKGSVEVVSTASTDNLQYKLNGTFLADGREITIKGTGKLLYAFP</sequence>
<dbReference type="OrthoDB" id="7030683at2"/>
<reference evidence="2 3" key="2">
    <citation type="submission" date="2016-10" db="EMBL/GenBank/DDBJ databases">
        <authorList>
            <person name="de Groot N.N."/>
        </authorList>
    </citation>
    <scope>NUCLEOTIDE SEQUENCE [LARGE SCALE GENOMIC DNA]</scope>
    <source>
        <strain evidence="2 3">BS2772</strain>
    </source>
</reference>
<dbReference type="EMBL" id="LT629704">
    <property type="protein sequence ID" value="SDM85530.1"/>
    <property type="molecule type" value="Genomic_DNA"/>
</dbReference>
<evidence type="ECO:0000313" key="4">
    <source>
        <dbReference type="Proteomes" id="UP000748067"/>
    </source>
</evidence>
<protein>
    <submittedName>
        <fullName evidence="2">Uncharacterized protein</fullName>
    </submittedName>
</protein>
<dbReference type="RefSeq" id="WP_083356429.1">
    <property type="nucleotide sequence ID" value="NZ_JBJGXR010000031.1"/>
</dbReference>
<name>A0A1G9WM08_9PSED</name>
<dbReference type="AlphaFoldDB" id="A0A1G9WM08"/>
<proteinExistence type="predicted"/>
<accession>A0A1G9WM08</accession>
<evidence type="ECO:0000313" key="2">
    <source>
        <dbReference type="EMBL" id="SDM85530.1"/>
    </source>
</evidence>